<dbReference type="Pfam" id="PF00308">
    <property type="entry name" value="Bac_DnaA"/>
    <property type="match status" value="1"/>
</dbReference>
<evidence type="ECO:0000313" key="15">
    <source>
        <dbReference type="Proteomes" id="UP000215027"/>
    </source>
</evidence>
<dbReference type="Gene3D" id="1.10.8.60">
    <property type="match status" value="1"/>
</dbReference>
<evidence type="ECO:0000256" key="3">
    <source>
        <dbReference type="ARBA" id="ARBA00022705"/>
    </source>
</evidence>
<dbReference type="InterPro" id="IPR001957">
    <property type="entry name" value="Chromosome_initiator_DnaA"/>
</dbReference>
<comment type="subunit">
    <text evidence="8">Oligomerizes as a right-handed, spiral filament on DNA at oriC.</text>
</comment>
<dbReference type="PROSITE" id="PS01008">
    <property type="entry name" value="DNAA"/>
    <property type="match status" value="1"/>
</dbReference>
<dbReference type="Gene3D" id="3.30.300.180">
    <property type="match status" value="1"/>
</dbReference>
<dbReference type="KEGG" id="pbf:CFX0092_B0577"/>
<comment type="function">
    <text evidence="8 10">Plays an essential role in the initiation and regulation of chromosomal replication. ATP-DnaA binds to the origin of replication (oriC) to initiate formation of the DNA replication initiation complex once per cell cycle. Binds the DnaA box (a 9 base pair repeat at the origin) and separates the double-stranded (ds)DNA. Forms a right-handed helical filament on oriC DNA; dsDNA binds to the exterior of the filament while single-stranded (ss)DNA is stabiized in the filament's interior. The ATP-DnaA-oriC complex binds and stabilizes one strand of the AT-rich DNA unwinding element (DUE), permitting loading of DNA polymerase. After initiation quickly degrades to an ADP-DnaA complex that is not apt for DNA replication. Binds acidic phospholipids.</text>
</comment>
<proteinExistence type="inferred from homology"/>
<dbReference type="Proteomes" id="UP000215027">
    <property type="component" value="Chromosome II"/>
</dbReference>
<dbReference type="Gene3D" id="1.10.1750.10">
    <property type="match status" value="1"/>
</dbReference>
<feature type="domain" description="AAA+ ATPase" evidence="12">
    <location>
        <begin position="164"/>
        <end position="290"/>
    </location>
</feature>
<dbReference type="InterPro" id="IPR020591">
    <property type="entry name" value="Chromosome_initiator_DnaA-like"/>
</dbReference>
<dbReference type="GO" id="GO:0003688">
    <property type="term" value="F:DNA replication origin binding"/>
    <property type="evidence" value="ECO:0007669"/>
    <property type="project" value="UniProtKB-UniRule"/>
</dbReference>
<evidence type="ECO:0000256" key="2">
    <source>
        <dbReference type="ARBA" id="ARBA00022490"/>
    </source>
</evidence>
<dbReference type="InterPro" id="IPR018312">
    <property type="entry name" value="Chromosome_initiator_DnaA_CS"/>
</dbReference>
<keyword evidence="6 8" id="KW-0446">Lipid-binding</keyword>
<dbReference type="GO" id="GO:0006275">
    <property type="term" value="P:regulation of DNA replication"/>
    <property type="evidence" value="ECO:0007669"/>
    <property type="project" value="UniProtKB-UniRule"/>
</dbReference>
<feature type="binding site" evidence="8">
    <location>
        <position position="175"/>
    </location>
    <ligand>
        <name>ATP</name>
        <dbReference type="ChEBI" id="CHEBI:30616"/>
    </ligand>
</feature>
<dbReference type="Pfam" id="PF08299">
    <property type="entry name" value="Bac_DnaA_C"/>
    <property type="match status" value="1"/>
</dbReference>
<dbReference type="HAMAP" id="MF_00377">
    <property type="entry name" value="DnaA_bact"/>
    <property type="match status" value="1"/>
</dbReference>
<feature type="binding site" evidence="8">
    <location>
        <position position="179"/>
    </location>
    <ligand>
        <name>ATP</name>
        <dbReference type="ChEBI" id="CHEBI:30616"/>
    </ligand>
</feature>
<dbReference type="SMART" id="SM00760">
    <property type="entry name" value="Bac_DnaA_C"/>
    <property type="match status" value="1"/>
</dbReference>
<dbReference type="RefSeq" id="WP_095045429.1">
    <property type="nucleotide sequence ID" value="NZ_LN890656.1"/>
</dbReference>
<feature type="binding site" evidence="8">
    <location>
        <position position="178"/>
    </location>
    <ligand>
        <name>ATP</name>
        <dbReference type="ChEBI" id="CHEBI:30616"/>
    </ligand>
</feature>
<dbReference type="PANTHER" id="PTHR30050:SF2">
    <property type="entry name" value="CHROMOSOMAL REPLICATION INITIATOR PROTEIN DNAA"/>
    <property type="match status" value="1"/>
</dbReference>
<evidence type="ECO:0000256" key="1">
    <source>
        <dbReference type="ARBA" id="ARBA00006583"/>
    </source>
</evidence>
<evidence type="ECO:0000313" key="14">
    <source>
        <dbReference type="EMBL" id="CUS06111.1"/>
    </source>
</evidence>
<dbReference type="SUPFAM" id="SSF48295">
    <property type="entry name" value="TrpR-like"/>
    <property type="match status" value="1"/>
</dbReference>
<evidence type="ECO:0000256" key="5">
    <source>
        <dbReference type="ARBA" id="ARBA00022840"/>
    </source>
</evidence>
<dbReference type="NCBIfam" id="TIGR00362">
    <property type="entry name" value="DnaA"/>
    <property type="match status" value="1"/>
</dbReference>
<dbReference type="CDD" id="cd06571">
    <property type="entry name" value="Bac_DnaA_C"/>
    <property type="match status" value="1"/>
</dbReference>
<keyword evidence="5 8" id="KW-0067">ATP-binding</keyword>
<dbReference type="InterPro" id="IPR013159">
    <property type="entry name" value="DnaA_C"/>
</dbReference>
<evidence type="ECO:0000256" key="8">
    <source>
        <dbReference type="HAMAP-Rule" id="MF_00377"/>
    </source>
</evidence>
<dbReference type="InterPro" id="IPR038454">
    <property type="entry name" value="DnaA_N_sf"/>
</dbReference>
<dbReference type="SUPFAM" id="SSF52540">
    <property type="entry name" value="P-loop containing nucleoside triphosphate hydrolases"/>
    <property type="match status" value="1"/>
</dbReference>
<dbReference type="PRINTS" id="PR00051">
    <property type="entry name" value="DNAA"/>
</dbReference>
<evidence type="ECO:0000259" key="13">
    <source>
        <dbReference type="SMART" id="SM00760"/>
    </source>
</evidence>
<comment type="similarity">
    <text evidence="1 8 11">Belongs to the DnaA family.</text>
</comment>
<feature type="binding site" evidence="8">
    <location>
        <position position="177"/>
    </location>
    <ligand>
        <name>ATP</name>
        <dbReference type="ChEBI" id="CHEBI:30616"/>
    </ligand>
</feature>
<gene>
    <name evidence="8 14" type="primary">dnaA</name>
    <name evidence="14" type="ORF">CFX0092_B0577</name>
</gene>
<keyword evidence="2 8" id="KW-0963">Cytoplasm</keyword>
<feature type="region of interest" description="Domain IV, binds dsDNA" evidence="8">
    <location>
        <begin position="346"/>
        <end position="471"/>
    </location>
</feature>
<dbReference type="FunFam" id="3.40.50.300:FF:000668">
    <property type="entry name" value="Chromosomal replication initiator protein DnaA"/>
    <property type="match status" value="1"/>
</dbReference>
<dbReference type="GO" id="GO:0005737">
    <property type="term" value="C:cytoplasm"/>
    <property type="evidence" value="ECO:0007669"/>
    <property type="project" value="UniProtKB-SubCell"/>
</dbReference>
<keyword evidence="15" id="KW-1185">Reference proteome</keyword>
<dbReference type="InterPro" id="IPR010921">
    <property type="entry name" value="Trp_repressor/repl_initiator"/>
</dbReference>
<evidence type="ECO:0000256" key="4">
    <source>
        <dbReference type="ARBA" id="ARBA00022741"/>
    </source>
</evidence>
<reference evidence="14" key="1">
    <citation type="submission" date="2016-01" db="EMBL/GenBank/DDBJ databases">
        <authorList>
            <person name="Mcilroy J.S."/>
            <person name="Karst M S."/>
            <person name="Albertsen M."/>
        </authorList>
    </citation>
    <scope>NUCLEOTIDE SEQUENCE</scope>
    <source>
        <strain evidence="14">Cfx-K</strain>
    </source>
</reference>
<sequence>MQTGTVTPDTAWKAALGELEMQMTRATFNTWLQGTRALSCVDDEFVIGVRNDFAKDWLENRLYDVIARTLSNVIGRRVTVRFVVWSDEIIAPNLAMVNGNGRAEMLPAPAVNGYANGHARREAEATTDEPALNRRNTFSTFIVGPNNRLAHAAALSVAENPGQTYNPLFIYGGVGLGKTHLLHAIGHRCRQDGYNVRYISAETFTNDLVMAIRTKTTPDFRERYRTVDVLLIDDIQFIAGKEGTQDEFFHTFNDLHSHGKQVIISSDRPPKSLATLEERLLSRFEWGLTADVQPPDEETRRAILLAKAEELNCYVPDKVIEFIAHNSRQNIRELEGALNKVVAYANLTGRPIDLDLVNMALADSLRRPERISVEQIIDTVARYYNVSGDVLISSSRKSTISRPRQVVMYLARTETDASLPQIGAQLGPRDHTTVLHGYEKIAGLVDTEPQLRRDLLEIKAMLYERAAVITH</sequence>
<dbReference type="CDD" id="cd00009">
    <property type="entry name" value="AAA"/>
    <property type="match status" value="1"/>
</dbReference>
<dbReference type="InterPro" id="IPR003593">
    <property type="entry name" value="AAA+_ATPase"/>
</dbReference>
<comment type="subcellular location">
    <subcellularLocation>
        <location evidence="8">Cytoplasm</location>
    </subcellularLocation>
</comment>
<dbReference type="AlphaFoldDB" id="A0A160T6R2"/>
<dbReference type="EMBL" id="LN890656">
    <property type="protein sequence ID" value="CUS06111.1"/>
    <property type="molecule type" value="Genomic_DNA"/>
</dbReference>
<comment type="domain">
    <text evidence="8">Domain I is involved in oligomerization and binding regulators, domain II is flexibile and of varying length in different bacteria, domain III forms the AAA+ region, while domain IV binds dsDNA.</text>
</comment>
<dbReference type="InterPro" id="IPR024633">
    <property type="entry name" value="DnaA_N_dom"/>
</dbReference>
<dbReference type="GO" id="GO:0005524">
    <property type="term" value="F:ATP binding"/>
    <property type="evidence" value="ECO:0007669"/>
    <property type="project" value="UniProtKB-UniRule"/>
</dbReference>
<dbReference type="Gene3D" id="3.40.50.300">
    <property type="entry name" value="P-loop containing nucleotide triphosphate hydrolases"/>
    <property type="match status" value="1"/>
</dbReference>
<feature type="domain" description="Chromosomal replication initiator DnaA C-terminal" evidence="13">
    <location>
        <begin position="372"/>
        <end position="441"/>
    </location>
</feature>
<evidence type="ECO:0000256" key="10">
    <source>
        <dbReference type="RuleBase" id="RU000577"/>
    </source>
</evidence>
<feature type="region of interest" description="Domain I, interacts with DnaA modulators" evidence="8">
    <location>
        <begin position="1"/>
        <end position="104"/>
    </location>
</feature>
<name>A0A160T6R2_9CHLR</name>
<organism evidence="14 15">
    <name type="scientific">Candidatus Promineifilum breve</name>
    <dbReference type="NCBI Taxonomy" id="1806508"/>
    <lineage>
        <taxon>Bacteria</taxon>
        <taxon>Bacillati</taxon>
        <taxon>Chloroflexota</taxon>
        <taxon>Ardenticatenia</taxon>
        <taxon>Candidatus Promineifilales</taxon>
        <taxon>Candidatus Promineifilaceae</taxon>
        <taxon>Candidatus Promineifilum</taxon>
    </lineage>
</organism>
<comment type="caution">
    <text evidence="8">Lacks conserved residue(s) required for the propagation of feature annotation.</text>
</comment>
<dbReference type="SMART" id="SM00382">
    <property type="entry name" value="AAA"/>
    <property type="match status" value="1"/>
</dbReference>
<evidence type="ECO:0000256" key="7">
    <source>
        <dbReference type="ARBA" id="ARBA00023125"/>
    </source>
</evidence>
<evidence type="ECO:0000256" key="11">
    <source>
        <dbReference type="RuleBase" id="RU004227"/>
    </source>
</evidence>
<dbReference type="OrthoDB" id="9807019at2"/>
<dbReference type="InterPro" id="IPR013317">
    <property type="entry name" value="DnaA_dom"/>
</dbReference>
<evidence type="ECO:0000256" key="6">
    <source>
        <dbReference type="ARBA" id="ARBA00023121"/>
    </source>
</evidence>
<keyword evidence="7 8" id="KW-0238">DNA-binding</keyword>
<evidence type="ECO:0000256" key="9">
    <source>
        <dbReference type="NCBIfam" id="TIGR00362"/>
    </source>
</evidence>
<keyword evidence="3 8" id="KW-0235">DNA replication</keyword>
<protein>
    <recommendedName>
        <fullName evidence="8 9">Chromosomal replication initiator protein DnaA</fullName>
    </recommendedName>
</protein>
<keyword evidence="4 8" id="KW-0547">Nucleotide-binding</keyword>
<dbReference type="GO" id="GO:0006270">
    <property type="term" value="P:DNA replication initiation"/>
    <property type="evidence" value="ECO:0007669"/>
    <property type="project" value="UniProtKB-UniRule"/>
</dbReference>
<dbReference type="GO" id="GO:0008289">
    <property type="term" value="F:lipid binding"/>
    <property type="evidence" value="ECO:0007669"/>
    <property type="project" value="UniProtKB-KW"/>
</dbReference>
<accession>A0A160T6R2</accession>
<dbReference type="PANTHER" id="PTHR30050">
    <property type="entry name" value="CHROMOSOMAL REPLICATION INITIATOR PROTEIN DNAA"/>
    <property type="match status" value="1"/>
</dbReference>
<dbReference type="GO" id="GO:0005886">
    <property type="term" value="C:plasma membrane"/>
    <property type="evidence" value="ECO:0007669"/>
    <property type="project" value="TreeGrafter"/>
</dbReference>
<evidence type="ECO:0000259" key="12">
    <source>
        <dbReference type="SMART" id="SM00382"/>
    </source>
</evidence>
<dbReference type="Pfam" id="PF11638">
    <property type="entry name" value="DnaA_N"/>
    <property type="match status" value="1"/>
</dbReference>
<dbReference type="InterPro" id="IPR027417">
    <property type="entry name" value="P-loop_NTPase"/>
</dbReference>